<dbReference type="InterPro" id="IPR003358">
    <property type="entry name" value="tRNA_(Gua-N-7)_MeTrfase_Trmb"/>
</dbReference>
<dbReference type="GO" id="GO:0000049">
    <property type="term" value="F:tRNA binding"/>
    <property type="evidence" value="ECO:0007669"/>
    <property type="project" value="UniProtKB-UniRule"/>
</dbReference>
<keyword evidence="6 9" id="KW-0819">tRNA processing</keyword>
<keyword evidence="4 9" id="KW-0808">Transferase</keyword>
<evidence type="ECO:0000256" key="2">
    <source>
        <dbReference type="ARBA" id="ARBA00022555"/>
    </source>
</evidence>
<feature type="binding site" evidence="9">
    <location>
        <begin position="119"/>
        <end position="120"/>
    </location>
    <ligand>
        <name>S-adenosyl-L-methionine</name>
        <dbReference type="ChEBI" id="CHEBI:59789"/>
    </ligand>
</feature>
<dbReference type="InterPro" id="IPR025763">
    <property type="entry name" value="Trm8_euk"/>
</dbReference>
<feature type="binding site" evidence="9">
    <location>
        <begin position="85"/>
        <end position="86"/>
    </location>
    <ligand>
        <name>S-adenosyl-L-methionine</name>
        <dbReference type="ChEBI" id="CHEBI:59789"/>
    </ligand>
</feature>
<evidence type="ECO:0000256" key="8">
    <source>
        <dbReference type="ARBA" id="ARBA00023242"/>
    </source>
</evidence>
<evidence type="ECO:0000256" key="7">
    <source>
        <dbReference type="ARBA" id="ARBA00022884"/>
    </source>
</evidence>
<evidence type="ECO:0000313" key="10">
    <source>
        <dbReference type="EMBL" id="CAE0131214.1"/>
    </source>
</evidence>
<dbReference type="NCBIfam" id="TIGR00091">
    <property type="entry name" value="tRNA (guanosine(46)-N7)-methyltransferase TrmB"/>
    <property type="match status" value="1"/>
</dbReference>
<keyword evidence="2 9" id="KW-0820">tRNA-binding</keyword>
<evidence type="ECO:0000256" key="4">
    <source>
        <dbReference type="ARBA" id="ARBA00022679"/>
    </source>
</evidence>
<evidence type="ECO:0000256" key="5">
    <source>
        <dbReference type="ARBA" id="ARBA00022691"/>
    </source>
</evidence>
<dbReference type="InterPro" id="IPR029063">
    <property type="entry name" value="SAM-dependent_MTases_sf"/>
</dbReference>
<feature type="binding site" evidence="9">
    <location>
        <position position="62"/>
    </location>
    <ligand>
        <name>S-adenosyl-L-methionine</name>
        <dbReference type="ChEBI" id="CHEBI:59789"/>
    </ligand>
</feature>
<comment type="pathway">
    <text evidence="9">tRNA modification; N(7)-methylguanine-tRNA biosynthesis.</text>
</comment>
<organism evidence="10">
    <name type="scientific">Prasinoderma singulare</name>
    <dbReference type="NCBI Taxonomy" id="676789"/>
    <lineage>
        <taxon>Eukaryota</taxon>
        <taxon>Viridiplantae</taxon>
        <taxon>Prasinodermophyta</taxon>
        <taxon>Prasinodermophyceae</taxon>
        <taxon>Prasinodermales</taxon>
        <taxon>Prasinodermaceae</taxon>
        <taxon>Prasinoderma</taxon>
    </lineage>
</organism>
<dbReference type="GO" id="GO:0043527">
    <property type="term" value="C:tRNA methyltransferase complex"/>
    <property type="evidence" value="ECO:0007669"/>
    <property type="project" value="TreeGrafter"/>
</dbReference>
<dbReference type="GO" id="GO:0008176">
    <property type="term" value="F:tRNA (guanine(46)-N7)-methyltransferase activity"/>
    <property type="evidence" value="ECO:0007669"/>
    <property type="project" value="UniProtKB-UniRule"/>
</dbReference>
<dbReference type="PROSITE" id="PS51625">
    <property type="entry name" value="SAM_MT_TRMB"/>
    <property type="match status" value="1"/>
</dbReference>
<dbReference type="AlphaFoldDB" id="A0A7S3BCA8"/>
<reference evidence="10" key="1">
    <citation type="submission" date="2021-01" db="EMBL/GenBank/DDBJ databases">
        <authorList>
            <person name="Corre E."/>
            <person name="Pelletier E."/>
            <person name="Niang G."/>
            <person name="Scheremetjew M."/>
            <person name="Finn R."/>
            <person name="Kale V."/>
            <person name="Holt S."/>
            <person name="Cochrane G."/>
            <person name="Meng A."/>
            <person name="Brown T."/>
            <person name="Cohen L."/>
        </authorList>
    </citation>
    <scope>NUCLEOTIDE SEQUENCE</scope>
    <source>
        <strain evidence="10">RCC927</strain>
    </source>
</reference>
<dbReference type="PANTHER" id="PTHR23417">
    <property type="entry name" value="3-DEOXY-D-MANNO-OCTULOSONIC-ACID TRANSFERASE/TRNA GUANINE-N 7 - -METHYLTRANSFERASE"/>
    <property type="match status" value="1"/>
</dbReference>
<dbReference type="SUPFAM" id="SSF53335">
    <property type="entry name" value="S-adenosyl-L-methionine-dependent methyltransferases"/>
    <property type="match status" value="1"/>
</dbReference>
<dbReference type="EC" id="2.1.1.33" evidence="9"/>
<protein>
    <recommendedName>
        <fullName evidence="9">tRNA (guanine-N(7)-)-methyltransferase</fullName>
        <ecNumber evidence="9">2.1.1.33</ecNumber>
    </recommendedName>
    <alternativeName>
        <fullName evidence="9">tRNA (guanine(46)-N(7))-methyltransferase</fullName>
    </alternativeName>
    <alternativeName>
        <fullName evidence="9">tRNA(m7G46)-methyltransferase</fullName>
    </alternativeName>
</protein>
<comment type="catalytic activity">
    <reaction evidence="1 9">
        <text>guanosine(46) in tRNA + S-adenosyl-L-methionine = N(7)-methylguanosine(46) in tRNA + S-adenosyl-L-homocysteine</text>
        <dbReference type="Rhea" id="RHEA:42708"/>
        <dbReference type="Rhea" id="RHEA-COMP:10188"/>
        <dbReference type="Rhea" id="RHEA-COMP:10189"/>
        <dbReference type="ChEBI" id="CHEBI:57856"/>
        <dbReference type="ChEBI" id="CHEBI:59789"/>
        <dbReference type="ChEBI" id="CHEBI:74269"/>
        <dbReference type="ChEBI" id="CHEBI:74480"/>
        <dbReference type="EC" id="2.1.1.33"/>
    </reaction>
</comment>
<keyword evidence="5 9" id="KW-0949">S-adenosyl-L-methionine</keyword>
<accession>A0A7S3BCA8</accession>
<feature type="active site" evidence="9">
    <location>
        <position position="142"/>
    </location>
</feature>
<comment type="subcellular location">
    <subcellularLocation>
        <location evidence="9">Nucleus</location>
    </subcellularLocation>
</comment>
<evidence type="ECO:0000256" key="1">
    <source>
        <dbReference type="ARBA" id="ARBA00000142"/>
    </source>
</evidence>
<dbReference type="PANTHER" id="PTHR23417:SF16">
    <property type="entry name" value="TRNA (GUANINE-N(7)-)-METHYLTRANSFERASE"/>
    <property type="match status" value="1"/>
</dbReference>
<dbReference type="Pfam" id="PF02390">
    <property type="entry name" value="Methyltransf_4"/>
    <property type="match status" value="1"/>
</dbReference>
<gene>
    <name evidence="10" type="ORF">PSIN1315_LOCUS3359</name>
</gene>
<dbReference type="UniPathway" id="UPA00989"/>
<comment type="function">
    <text evidence="9">Catalyzes the formation of N(7)-methylguanine at position 46 (m7G46) in tRNA.</text>
</comment>
<dbReference type="Gene3D" id="3.40.50.150">
    <property type="entry name" value="Vaccinia Virus protein VP39"/>
    <property type="match status" value="1"/>
</dbReference>
<dbReference type="GO" id="GO:0005634">
    <property type="term" value="C:nucleus"/>
    <property type="evidence" value="ECO:0007669"/>
    <property type="project" value="UniProtKB-SubCell"/>
</dbReference>
<keyword evidence="3 9" id="KW-0489">Methyltransferase</keyword>
<dbReference type="EMBL" id="HBHY01005134">
    <property type="protein sequence ID" value="CAE0131214.1"/>
    <property type="molecule type" value="Transcribed_RNA"/>
</dbReference>
<feature type="binding site" evidence="9">
    <location>
        <begin position="217"/>
        <end position="219"/>
    </location>
    <ligand>
        <name>S-adenosyl-L-methionine</name>
        <dbReference type="ChEBI" id="CHEBI:59789"/>
    </ligand>
</feature>
<comment type="similarity">
    <text evidence="9">Belongs to the class I-like SAM-binding methyltransferase superfamily. TrmB family.</text>
</comment>
<evidence type="ECO:0000256" key="6">
    <source>
        <dbReference type="ARBA" id="ARBA00022694"/>
    </source>
</evidence>
<name>A0A7S3BCA8_9VIRI</name>
<sequence>MPADNLAAGPRKRDFRQRAHANPLADQTFDVPRTPAAARWEGRFTAEAWRRGGGVVRFADVGCGFGGLLMALSKTFPETLMVGMELREKVSAYVQERIESHREESGGERHGNATCVRTNAMKALPNYFVRGQLTKMFFLYPDPHFKRANHRRRIISPQLLAEYAYCLGVGGIVYTVTDVAELHEWMVGHLQAHALFERVEQEELERDPVWPLLSTSSEEGKKVERNSGDVHISCWRRVEHGWLNRGAQ</sequence>
<dbReference type="HAMAP" id="MF_03055">
    <property type="entry name" value="tRNA_methyltr_TrmB_euk"/>
    <property type="match status" value="1"/>
</dbReference>
<keyword evidence="8 9" id="KW-0539">Nucleus</keyword>
<evidence type="ECO:0000256" key="9">
    <source>
        <dbReference type="HAMAP-Rule" id="MF_03055"/>
    </source>
</evidence>
<feature type="binding site" evidence="9">
    <location>
        <position position="139"/>
    </location>
    <ligand>
        <name>S-adenosyl-L-methionine</name>
        <dbReference type="ChEBI" id="CHEBI:59789"/>
    </ligand>
</feature>
<proteinExistence type="inferred from homology"/>
<evidence type="ECO:0000256" key="3">
    <source>
        <dbReference type="ARBA" id="ARBA00022603"/>
    </source>
</evidence>
<keyword evidence="7 9" id="KW-0694">RNA-binding</keyword>